<dbReference type="Proteomes" id="UP000322362">
    <property type="component" value="Unassembled WGS sequence"/>
</dbReference>
<dbReference type="EMBL" id="VTAV01000013">
    <property type="protein sequence ID" value="TYR34137.1"/>
    <property type="molecule type" value="Genomic_DNA"/>
</dbReference>
<evidence type="ECO:0000256" key="1">
    <source>
        <dbReference type="ARBA" id="ARBA00022448"/>
    </source>
</evidence>
<gene>
    <name evidence="8" type="ORF">FXV77_16080</name>
</gene>
<reference evidence="8 9" key="1">
    <citation type="submission" date="2019-08" db="EMBL/GenBank/DDBJ databases">
        <title>Phlebobacter frassis gen. nov. sp. nov., a new member of family Sphingobacteriaceae isolated from sand fly rearing media.</title>
        <authorList>
            <person name="Kakumanu M.L."/>
            <person name="Marayati B.F."/>
            <person name="Wada-Katsumata A."/>
            <person name="Wasserberg G."/>
            <person name="Schal C."/>
            <person name="Apperson C.S."/>
            <person name="Ponnusamy L."/>
        </authorList>
    </citation>
    <scope>NUCLEOTIDE SEQUENCE [LARGE SCALE GENOMIC DNA]</scope>
    <source>
        <strain evidence="8 9">SSI9</strain>
    </source>
</reference>
<dbReference type="PANTHER" id="PTHR42794:SF1">
    <property type="entry name" value="HEMIN IMPORT ATP-BINDING PROTEIN HMUV"/>
    <property type="match status" value="1"/>
</dbReference>
<evidence type="ECO:0000256" key="2">
    <source>
        <dbReference type="ARBA" id="ARBA00022741"/>
    </source>
</evidence>
<dbReference type="FunFam" id="3.40.50.300:FF:000134">
    <property type="entry name" value="Iron-enterobactin ABC transporter ATP-binding protein"/>
    <property type="match status" value="1"/>
</dbReference>
<feature type="region of interest" description="Disordered" evidence="6">
    <location>
        <begin position="269"/>
        <end position="289"/>
    </location>
</feature>
<evidence type="ECO:0000313" key="9">
    <source>
        <dbReference type="Proteomes" id="UP000322362"/>
    </source>
</evidence>
<evidence type="ECO:0000256" key="5">
    <source>
        <dbReference type="ARBA" id="ARBA00037066"/>
    </source>
</evidence>
<comment type="function">
    <text evidence="5">Part of the ABC transporter complex HmuTUV involved in hemin import. Responsible for energy coupling to the transport system.</text>
</comment>
<evidence type="ECO:0000256" key="3">
    <source>
        <dbReference type="ARBA" id="ARBA00022840"/>
    </source>
</evidence>
<comment type="caution">
    <text evidence="8">The sequence shown here is derived from an EMBL/GenBank/DDBJ whole genome shotgun (WGS) entry which is preliminary data.</text>
</comment>
<dbReference type="Pfam" id="PF00005">
    <property type="entry name" value="ABC_tran"/>
    <property type="match status" value="1"/>
</dbReference>
<accession>A0A5D4H0Q4</accession>
<keyword evidence="1" id="KW-0813">Transport</keyword>
<organism evidence="8 9">
    <name type="scientific">Sphingobacterium phlebotomi</name>
    <dbReference type="NCBI Taxonomy" id="2605433"/>
    <lineage>
        <taxon>Bacteria</taxon>
        <taxon>Pseudomonadati</taxon>
        <taxon>Bacteroidota</taxon>
        <taxon>Sphingobacteriia</taxon>
        <taxon>Sphingobacteriales</taxon>
        <taxon>Sphingobacteriaceae</taxon>
        <taxon>Sphingobacterium</taxon>
    </lineage>
</organism>
<dbReference type="AlphaFoldDB" id="A0A5D4H0Q4"/>
<dbReference type="PANTHER" id="PTHR42794">
    <property type="entry name" value="HEMIN IMPORT ATP-BINDING PROTEIN HMUV"/>
    <property type="match status" value="1"/>
</dbReference>
<evidence type="ECO:0000256" key="4">
    <source>
        <dbReference type="ARBA" id="ARBA00022967"/>
    </source>
</evidence>
<feature type="domain" description="ABC transporter" evidence="7">
    <location>
        <begin position="2"/>
        <end position="239"/>
    </location>
</feature>
<keyword evidence="2" id="KW-0547">Nucleotide-binding</keyword>
<dbReference type="PROSITE" id="PS00211">
    <property type="entry name" value="ABC_TRANSPORTER_1"/>
    <property type="match status" value="1"/>
</dbReference>
<evidence type="ECO:0000313" key="8">
    <source>
        <dbReference type="EMBL" id="TYR34137.1"/>
    </source>
</evidence>
<dbReference type="Gene3D" id="3.40.50.300">
    <property type="entry name" value="P-loop containing nucleotide triphosphate hydrolases"/>
    <property type="match status" value="1"/>
</dbReference>
<evidence type="ECO:0000256" key="6">
    <source>
        <dbReference type="SAM" id="MobiDB-lite"/>
    </source>
</evidence>
<dbReference type="GO" id="GO:0005524">
    <property type="term" value="F:ATP binding"/>
    <property type="evidence" value="ECO:0007669"/>
    <property type="project" value="UniProtKB-KW"/>
</dbReference>
<proteinExistence type="predicted"/>
<dbReference type="SUPFAM" id="SSF52540">
    <property type="entry name" value="P-loop containing nucleoside triphosphate hydrolases"/>
    <property type="match status" value="1"/>
</dbReference>
<keyword evidence="4" id="KW-1278">Translocase</keyword>
<dbReference type="InterPro" id="IPR027417">
    <property type="entry name" value="P-loop_NTPase"/>
</dbReference>
<protein>
    <submittedName>
        <fullName evidence="8">Heme ABC transporter ATP-binding protein</fullName>
    </submittedName>
</protein>
<dbReference type="SMART" id="SM00382">
    <property type="entry name" value="AAA"/>
    <property type="match status" value="1"/>
</dbReference>
<dbReference type="PROSITE" id="PS50893">
    <property type="entry name" value="ABC_TRANSPORTER_2"/>
    <property type="match status" value="1"/>
</dbReference>
<dbReference type="InterPro" id="IPR003439">
    <property type="entry name" value="ABC_transporter-like_ATP-bd"/>
</dbReference>
<evidence type="ECO:0000259" key="7">
    <source>
        <dbReference type="PROSITE" id="PS50893"/>
    </source>
</evidence>
<dbReference type="InterPro" id="IPR017871">
    <property type="entry name" value="ABC_transporter-like_CS"/>
</dbReference>
<keyword evidence="3 8" id="KW-0067">ATP-binding</keyword>
<dbReference type="CDD" id="cd03214">
    <property type="entry name" value="ABC_Iron-Siderophores_B12_Hemin"/>
    <property type="match status" value="1"/>
</dbReference>
<keyword evidence="9" id="KW-1185">Reference proteome</keyword>
<dbReference type="GO" id="GO:0016887">
    <property type="term" value="F:ATP hydrolysis activity"/>
    <property type="evidence" value="ECO:0007669"/>
    <property type="project" value="InterPro"/>
</dbReference>
<dbReference type="InterPro" id="IPR003593">
    <property type="entry name" value="AAA+_ATPase"/>
</dbReference>
<dbReference type="NCBIfam" id="NF010068">
    <property type="entry name" value="PRK13548.1"/>
    <property type="match status" value="1"/>
</dbReference>
<name>A0A5D4H0Q4_9SPHI</name>
<dbReference type="RefSeq" id="WP_148920264.1">
    <property type="nucleotide sequence ID" value="NZ_VTAV01000013.1"/>
</dbReference>
<sequence length="289" mass="32565">MLRIEQLSYEIKGHRVLKDISLQVRKGEVVALLGANGAGKSTLMRLISGELKATSGNIMLLEKCIDKYDNKTLARGRAMLSQQHAINMAYTAKELVVMGRYPHFQSSPSAQDWKIVEETMAICGVTDFADRVYLSLSGGEQQRVQLARVLSQLWDNPDALLLLDEPISALDLHYQQKVLSIAKSLSRLGFMVLVILHDINMASLYADRIIMLKNGRKWLDGTPNEVLNSKNIYSIFSVESLISIDSHSLKPHILFKEMRVDPQFFNPSLRPCPNPENSQSLHYTPINEK</sequence>